<sequence>MAPRVIAVVAPPTERQLGLYRLVPRTVVEGLGGIGKTQVAIKAAYRVREVYPECSVFLIAGGGYNHVRECLPRD</sequence>
<name>A0ABR1WAZ0_9PEZI</name>
<dbReference type="RefSeq" id="XP_066667687.1">
    <property type="nucleotide sequence ID" value="XM_066812345.1"/>
</dbReference>
<gene>
    <name evidence="1" type="ORF">PG997_008030</name>
</gene>
<evidence type="ECO:0000313" key="2">
    <source>
        <dbReference type="Proteomes" id="UP001433268"/>
    </source>
</evidence>
<dbReference type="Proteomes" id="UP001433268">
    <property type="component" value="Unassembled WGS sequence"/>
</dbReference>
<organism evidence="1 2">
    <name type="scientific">Apiospora hydei</name>
    <dbReference type="NCBI Taxonomy" id="1337664"/>
    <lineage>
        <taxon>Eukaryota</taxon>
        <taxon>Fungi</taxon>
        <taxon>Dikarya</taxon>
        <taxon>Ascomycota</taxon>
        <taxon>Pezizomycotina</taxon>
        <taxon>Sordariomycetes</taxon>
        <taxon>Xylariomycetidae</taxon>
        <taxon>Amphisphaeriales</taxon>
        <taxon>Apiosporaceae</taxon>
        <taxon>Apiospora</taxon>
    </lineage>
</organism>
<proteinExistence type="predicted"/>
<dbReference type="Gene3D" id="3.40.50.300">
    <property type="entry name" value="P-loop containing nucleotide triphosphate hydrolases"/>
    <property type="match status" value="1"/>
</dbReference>
<protein>
    <submittedName>
        <fullName evidence="1">Kinesin light chain</fullName>
    </submittedName>
</protein>
<dbReference type="InterPro" id="IPR027417">
    <property type="entry name" value="P-loop_NTPase"/>
</dbReference>
<evidence type="ECO:0000313" key="1">
    <source>
        <dbReference type="EMBL" id="KAK8080212.1"/>
    </source>
</evidence>
<keyword evidence="2" id="KW-1185">Reference proteome</keyword>
<accession>A0ABR1WAZ0</accession>
<comment type="caution">
    <text evidence="1">The sequence shown here is derived from an EMBL/GenBank/DDBJ whole genome shotgun (WGS) entry which is preliminary data.</text>
</comment>
<dbReference type="GeneID" id="92045405"/>
<dbReference type="EMBL" id="JAQQWN010000006">
    <property type="protein sequence ID" value="KAK8080212.1"/>
    <property type="molecule type" value="Genomic_DNA"/>
</dbReference>
<reference evidence="1 2" key="1">
    <citation type="submission" date="2023-01" db="EMBL/GenBank/DDBJ databases">
        <title>Analysis of 21 Apiospora genomes using comparative genomics revels a genus with tremendous synthesis potential of carbohydrate active enzymes and secondary metabolites.</title>
        <authorList>
            <person name="Sorensen T."/>
        </authorList>
    </citation>
    <scope>NUCLEOTIDE SEQUENCE [LARGE SCALE GENOMIC DNA]</scope>
    <source>
        <strain evidence="1 2">CBS 114990</strain>
    </source>
</reference>